<gene>
    <name evidence="2" type="ORF">SAMN05216191_12371</name>
</gene>
<proteinExistence type="predicted"/>
<dbReference type="SUPFAM" id="SSF51695">
    <property type="entry name" value="PLC-like phosphodiesterases"/>
    <property type="match status" value="1"/>
</dbReference>
<dbReference type="CDD" id="cd08563">
    <property type="entry name" value="GDPD_TtGDE_like"/>
    <property type="match status" value="1"/>
</dbReference>
<dbReference type="GO" id="GO:0008081">
    <property type="term" value="F:phosphoric diester hydrolase activity"/>
    <property type="evidence" value="ECO:0007669"/>
    <property type="project" value="InterPro"/>
</dbReference>
<evidence type="ECO:0000259" key="1">
    <source>
        <dbReference type="PROSITE" id="PS51704"/>
    </source>
</evidence>
<dbReference type="PROSITE" id="PS51704">
    <property type="entry name" value="GP_PDE"/>
    <property type="match status" value="1"/>
</dbReference>
<dbReference type="Pfam" id="PF03009">
    <property type="entry name" value="GDPD"/>
    <property type="match status" value="1"/>
</dbReference>
<sequence>MWNMKEERPHLLRQMYIYINETEELNEMNNMINFAHRGASAVCPENTMAAFRKGLELGATGIETDVQMTLDGELVLIHDESLNRTTDRSGLVKDITLGEVLEADAGSWFGAEFAGERIPVLEELLDLLQERDTILNIELKNGTYLYPGMEEKLIAAVREYGMSERIVLSSFNHYSLAYCKSLAPEIRTGILYGEGLYRPWDYAASLQADALHAYHLAVLPEFVAEAAEHGVVYHPWTVNDPERMKYLIEAGVAGIITDVPDVLAGLLASKGV</sequence>
<dbReference type="Gene3D" id="3.20.20.190">
    <property type="entry name" value="Phosphatidylinositol (PI) phosphodiesterase"/>
    <property type="match status" value="1"/>
</dbReference>
<organism evidence="2 3">
    <name type="scientific">Paenibacillus jilunlii</name>
    <dbReference type="NCBI Taxonomy" id="682956"/>
    <lineage>
        <taxon>Bacteria</taxon>
        <taxon>Bacillati</taxon>
        <taxon>Bacillota</taxon>
        <taxon>Bacilli</taxon>
        <taxon>Bacillales</taxon>
        <taxon>Paenibacillaceae</taxon>
        <taxon>Paenibacillus</taxon>
    </lineage>
</organism>
<dbReference type="AlphaFoldDB" id="A0A1G9XZ41"/>
<protein>
    <submittedName>
        <fullName evidence="2">Glycerophosphoryl diester phosphodiesterase</fullName>
    </submittedName>
</protein>
<dbReference type="InterPro" id="IPR030395">
    <property type="entry name" value="GP_PDE_dom"/>
</dbReference>
<name>A0A1G9XZ41_9BACL</name>
<dbReference type="EMBL" id="FNGM01000023">
    <property type="protein sequence ID" value="SDN01435.1"/>
    <property type="molecule type" value="Genomic_DNA"/>
</dbReference>
<dbReference type="InterPro" id="IPR017946">
    <property type="entry name" value="PLC-like_Pdiesterase_TIM-brl"/>
</dbReference>
<dbReference type="PANTHER" id="PTHR46211:SF1">
    <property type="entry name" value="GLYCEROPHOSPHODIESTER PHOSPHODIESTERASE, CYTOPLASMIC"/>
    <property type="match status" value="1"/>
</dbReference>
<dbReference type="PANTHER" id="PTHR46211">
    <property type="entry name" value="GLYCEROPHOSPHORYL DIESTER PHOSPHODIESTERASE"/>
    <property type="match status" value="1"/>
</dbReference>
<evidence type="ECO:0000313" key="3">
    <source>
        <dbReference type="Proteomes" id="UP000182783"/>
    </source>
</evidence>
<dbReference type="GO" id="GO:0006629">
    <property type="term" value="P:lipid metabolic process"/>
    <property type="evidence" value="ECO:0007669"/>
    <property type="project" value="InterPro"/>
</dbReference>
<dbReference type="Proteomes" id="UP000182783">
    <property type="component" value="Unassembled WGS sequence"/>
</dbReference>
<reference evidence="2 3" key="1">
    <citation type="submission" date="2016-10" db="EMBL/GenBank/DDBJ databases">
        <authorList>
            <person name="de Groot N.N."/>
        </authorList>
    </citation>
    <scope>NUCLEOTIDE SEQUENCE [LARGE SCALE GENOMIC DNA]</scope>
    <source>
        <strain evidence="2 3">CGMCC 1.10239</strain>
    </source>
</reference>
<evidence type="ECO:0000313" key="2">
    <source>
        <dbReference type="EMBL" id="SDN01435.1"/>
    </source>
</evidence>
<accession>A0A1G9XZ41</accession>
<feature type="domain" description="GP-PDE" evidence="1">
    <location>
        <begin position="31"/>
        <end position="267"/>
    </location>
</feature>